<protein>
    <submittedName>
        <fullName evidence="6">Thiosulfate dehydrogenase [quinone] large subunit</fullName>
    </submittedName>
</protein>
<evidence type="ECO:0000313" key="6">
    <source>
        <dbReference type="EMBL" id="SDI44338.1"/>
    </source>
</evidence>
<dbReference type="InterPro" id="IPR032808">
    <property type="entry name" value="DoxX"/>
</dbReference>
<evidence type="ECO:0000256" key="2">
    <source>
        <dbReference type="ARBA" id="ARBA00022692"/>
    </source>
</evidence>
<reference evidence="7" key="1">
    <citation type="submission" date="2016-10" db="EMBL/GenBank/DDBJ databases">
        <authorList>
            <person name="Varghese N."/>
            <person name="Submissions S."/>
        </authorList>
    </citation>
    <scope>NUCLEOTIDE SEQUENCE [LARGE SCALE GENOMIC DNA]</scope>
    <source>
        <strain evidence="7">Gh-67</strain>
    </source>
</reference>
<name>A0A1G8KLR0_9SPHI</name>
<dbReference type="Pfam" id="PF07681">
    <property type="entry name" value="DoxX"/>
    <property type="match status" value="1"/>
</dbReference>
<feature type="transmembrane region" description="Helical" evidence="5">
    <location>
        <begin position="96"/>
        <end position="116"/>
    </location>
</feature>
<keyword evidence="4 5" id="KW-0472">Membrane</keyword>
<evidence type="ECO:0000256" key="5">
    <source>
        <dbReference type="SAM" id="Phobius"/>
    </source>
</evidence>
<proteinExistence type="predicted"/>
<sequence length="150" mass="16622">MYKIKALIIQNFDLSKQNEMNTTSFLLLRLAIGASMFGHGLVRLPKLSGFSQWMVGTFEKSMLPKAMVTPFSYLLPIAEFTIGILLLSGLFTKPALIGGGLVMIILILGSCLIENWEILPSQLIHAAFFAVLLQFAASNTYSLDNLFFNK</sequence>
<accession>A0A1G8KLR0</accession>
<organism evidence="6 7">
    <name type="scientific">Mucilaginibacter gossypii</name>
    <dbReference type="NCBI Taxonomy" id="551996"/>
    <lineage>
        <taxon>Bacteria</taxon>
        <taxon>Pseudomonadati</taxon>
        <taxon>Bacteroidota</taxon>
        <taxon>Sphingobacteriia</taxon>
        <taxon>Sphingobacteriales</taxon>
        <taxon>Sphingobacteriaceae</taxon>
        <taxon>Mucilaginibacter</taxon>
    </lineage>
</organism>
<dbReference type="EMBL" id="FNCG01000021">
    <property type="protein sequence ID" value="SDI44338.1"/>
    <property type="molecule type" value="Genomic_DNA"/>
</dbReference>
<dbReference type="Proteomes" id="UP000199705">
    <property type="component" value="Unassembled WGS sequence"/>
</dbReference>
<feature type="transmembrane region" description="Helical" evidence="5">
    <location>
        <begin position="123"/>
        <end position="141"/>
    </location>
</feature>
<evidence type="ECO:0000256" key="1">
    <source>
        <dbReference type="ARBA" id="ARBA00004141"/>
    </source>
</evidence>
<gene>
    <name evidence="6" type="ORF">SAMN05192573_1214</name>
</gene>
<evidence type="ECO:0000313" key="7">
    <source>
        <dbReference type="Proteomes" id="UP000199705"/>
    </source>
</evidence>
<dbReference type="AlphaFoldDB" id="A0A1G8KLR0"/>
<feature type="transmembrane region" description="Helical" evidence="5">
    <location>
        <begin position="26"/>
        <end position="45"/>
    </location>
</feature>
<dbReference type="STRING" id="551996.SAMN05192573_1214"/>
<evidence type="ECO:0000256" key="3">
    <source>
        <dbReference type="ARBA" id="ARBA00022989"/>
    </source>
</evidence>
<keyword evidence="7" id="KW-1185">Reference proteome</keyword>
<keyword evidence="3 5" id="KW-1133">Transmembrane helix</keyword>
<comment type="subcellular location">
    <subcellularLocation>
        <location evidence="1">Membrane</location>
        <topology evidence="1">Multi-pass membrane protein</topology>
    </subcellularLocation>
</comment>
<keyword evidence="2 5" id="KW-0812">Transmembrane</keyword>
<dbReference type="GO" id="GO:0016020">
    <property type="term" value="C:membrane"/>
    <property type="evidence" value="ECO:0007669"/>
    <property type="project" value="UniProtKB-SubCell"/>
</dbReference>
<feature type="transmembrane region" description="Helical" evidence="5">
    <location>
        <begin position="66"/>
        <end position="90"/>
    </location>
</feature>
<evidence type="ECO:0000256" key="4">
    <source>
        <dbReference type="ARBA" id="ARBA00023136"/>
    </source>
</evidence>